<proteinExistence type="predicted"/>
<accession>A0A8X6JY51</accession>
<sequence length="75" mass="8572">MDSLTSRNSPTSSPREQKKKKEVKYLGPFIQNEDFKGNYLQLQRSFQSALLSIFCALLPLAFAKSQKPQLTDIYS</sequence>
<evidence type="ECO:0000256" key="1">
    <source>
        <dbReference type="SAM" id="MobiDB-lite"/>
    </source>
</evidence>
<gene>
    <name evidence="2" type="ORF">TNIN_67191</name>
</gene>
<keyword evidence="3" id="KW-1185">Reference proteome</keyword>
<name>A0A8X6JY51_9ARAC</name>
<feature type="compositionally biased region" description="Polar residues" evidence="1">
    <location>
        <begin position="1"/>
        <end position="14"/>
    </location>
</feature>
<dbReference type="AlphaFoldDB" id="A0A8X6JY51"/>
<feature type="region of interest" description="Disordered" evidence="1">
    <location>
        <begin position="1"/>
        <end position="20"/>
    </location>
</feature>
<evidence type="ECO:0000313" key="3">
    <source>
        <dbReference type="Proteomes" id="UP000886998"/>
    </source>
</evidence>
<dbReference type="EMBL" id="BMAV01025760">
    <property type="protein sequence ID" value="GFS44451.1"/>
    <property type="molecule type" value="Genomic_DNA"/>
</dbReference>
<protein>
    <submittedName>
        <fullName evidence="2">Uncharacterized protein</fullName>
    </submittedName>
</protein>
<reference evidence="2" key="1">
    <citation type="submission" date="2020-08" db="EMBL/GenBank/DDBJ databases">
        <title>Multicomponent nature underlies the extraordinary mechanical properties of spider dragline silk.</title>
        <authorList>
            <person name="Kono N."/>
            <person name="Nakamura H."/>
            <person name="Mori M."/>
            <person name="Yoshida Y."/>
            <person name="Ohtoshi R."/>
            <person name="Malay A.D."/>
            <person name="Moran D.A.P."/>
            <person name="Tomita M."/>
            <person name="Numata K."/>
            <person name="Arakawa K."/>
        </authorList>
    </citation>
    <scope>NUCLEOTIDE SEQUENCE</scope>
</reference>
<evidence type="ECO:0000313" key="2">
    <source>
        <dbReference type="EMBL" id="GFS44451.1"/>
    </source>
</evidence>
<comment type="caution">
    <text evidence="2">The sequence shown here is derived from an EMBL/GenBank/DDBJ whole genome shotgun (WGS) entry which is preliminary data.</text>
</comment>
<dbReference type="Proteomes" id="UP000886998">
    <property type="component" value="Unassembled WGS sequence"/>
</dbReference>
<organism evidence="2 3">
    <name type="scientific">Trichonephila inaurata madagascariensis</name>
    <dbReference type="NCBI Taxonomy" id="2747483"/>
    <lineage>
        <taxon>Eukaryota</taxon>
        <taxon>Metazoa</taxon>
        <taxon>Ecdysozoa</taxon>
        <taxon>Arthropoda</taxon>
        <taxon>Chelicerata</taxon>
        <taxon>Arachnida</taxon>
        <taxon>Araneae</taxon>
        <taxon>Araneomorphae</taxon>
        <taxon>Entelegynae</taxon>
        <taxon>Araneoidea</taxon>
        <taxon>Nephilidae</taxon>
        <taxon>Trichonephila</taxon>
        <taxon>Trichonephila inaurata</taxon>
    </lineage>
</organism>